<dbReference type="KEGG" id="hwa:HQ_4034A"/>
<dbReference type="InterPro" id="IPR029051">
    <property type="entry name" value="DUF4352"/>
</dbReference>
<keyword evidence="4" id="KW-0614">Plasmid</keyword>
<geneLocation type="plasmid" evidence="4 5">
    <name>PL47</name>
</geneLocation>
<feature type="compositionally biased region" description="Polar residues" evidence="2">
    <location>
        <begin position="25"/>
        <end position="47"/>
    </location>
</feature>
<keyword evidence="5" id="KW-1185">Reference proteome</keyword>
<sequence>MDMSMNRRGVIEAIGVGGLTVLAGCSSNSPNEQSEQGEDNTPTQTATEVPAPAKFDGTAGTVEYHIPQELGIGERATIKITIHNTGERSGDFSAPLYVRDPEDGEWQVLQHWEANDVPPGNSVKMETPADGITKFIQFDHIRRVQYRLGELSKSPVIQITPANLSWGEQYTTPEGYIIGINQPSLQDTYEHKKFGYTVSAEPDDGNQWVFVNAYVKNETGQTALSPFGSDFVLIYDNSQVRQNYDDSPFYDPINQGDEFEVAELQPGIERSGWIAYQIPSNISANDITIAWSKTTFDGDIIINWGSG</sequence>
<dbReference type="eggNOG" id="arCOG10971">
    <property type="taxonomic scope" value="Archaea"/>
</dbReference>
<feature type="region of interest" description="Disordered" evidence="2">
    <location>
        <begin position="25"/>
        <end position="49"/>
    </location>
</feature>
<reference evidence="4 5" key="1">
    <citation type="journal article" date="2006" name="BMC Genomics">
        <title>The genome of the square archaeon Haloquadratum walsbyi: life at the limits of water activity.</title>
        <authorList>
            <person name="Bolhuis H.H."/>
            <person name="Palm P.P."/>
            <person name="Wende A.W."/>
            <person name="Falb M.M."/>
            <person name="Rampp M.M."/>
            <person name="Rodriguez-Valera F.F."/>
            <person name="Pfeiffer F.F."/>
            <person name="Oesterhelt D.D."/>
        </authorList>
    </citation>
    <scope>NUCLEOTIDE SEQUENCE [LARGE SCALE GENOMIC DNA]</scope>
    <source>
        <strain evidence="5">DSM 16790 / HBSQ001</strain>
        <plasmid evidence="5">Plasmid PL47</plasmid>
    </source>
</reference>
<gene>
    <name evidence="4" type="ordered locus">HQ_4034A</name>
</gene>
<proteinExistence type="predicted"/>
<name>Q18DE3_HALWD</name>
<evidence type="ECO:0000313" key="5">
    <source>
        <dbReference type="Proteomes" id="UP000001975"/>
    </source>
</evidence>
<dbReference type="PROSITE" id="PS51257">
    <property type="entry name" value="PROKAR_LIPOPROTEIN"/>
    <property type="match status" value="1"/>
</dbReference>
<evidence type="ECO:0000256" key="1">
    <source>
        <dbReference type="ARBA" id="ARBA00022729"/>
    </source>
</evidence>
<evidence type="ECO:0000313" key="4">
    <source>
        <dbReference type="EMBL" id="CAJ51124.1"/>
    </source>
</evidence>
<organism evidence="4 5">
    <name type="scientific">Haloquadratum walsbyi (strain DSM 16790 / HBSQ001)</name>
    <dbReference type="NCBI Taxonomy" id="362976"/>
    <lineage>
        <taxon>Archaea</taxon>
        <taxon>Methanobacteriati</taxon>
        <taxon>Methanobacteriota</taxon>
        <taxon>Stenosarchaea group</taxon>
        <taxon>Halobacteria</taxon>
        <taxon>Halobacteriales</taxon>
        <taxon>Haloferacaceae</taxon>
        <taxon>Haloquadratum</taxon>
    </lineage>
</organism>
<dbReference type="Pfam" id="PF11611">
    <property type="entry name" value="DUF4352"/>
    <property type="match status" value="1"/>
</dbReference>
<dbReference type="HOGENOM" id="CLU_904918_0_0_2"/>
<dbReference type="InterPro" id="IPR029050">
    <property type="entry name" value="Immunoprotect_excell_Ig-like"/>
</dbReference>
<dbReference type="Proteomes" id="UP000001975">
    <property type="component" value="Plasmid PL47"/>
</dbReference>
<dbReference type="EMBL" id="AM180089">
    <property type="protein sequence ID" value="CAJ51124.1"/>
    <property type="molecule type" value="Genomic_DNA"/>
</dbReference>
<dbReference type="AlphaFoldDB" id="Q18DE3"/>
<evidence type="ECO:0000259" key="3">
    <source>
        <dbReference type="Pfam" id="PF11611"/>
    </source>
</evidence>
<feature type="domain" description="DUF4352" evidence="3">
    <location>
        <begin position="193"/>
        <end position="288"/>
    </location>
</feature>
<evidence type="ECO:0000256" key="2">
    <source>
        <dbReference type="SAM" id="MobiDB-lite"/>
    </source>
</evidence>
<dbReference type="Gene3D" id="2.60.40.1240">
    <property type="match status" value="1"/>
</dbReference>
<protein>
    <recommendedName>
        <fullName evidence="3">DUF4352 domain-containing protein</fullName>
    </recommendedName>
</protein>
<accession>Q18DE3</accession>
<keyword evidence="1" id="KW-0732">Signal</keyword>